<feature type="region of interest" description="Disordered" evidence="1">
    <location>
        <begin position="1"/>
        <end position="181"/>
    </location>
</feature>
<feature type="compositionally biased region" description="Basic and acidic residues" evidence="1">
    <location>
        <begin position="121"/>
        <end position="135"/>
    </location>
</feature>
<accession>A0AAD7IKJ7</accession>
<reference evidence="2" key="1">
    <citation type="submission" date="2023-03" db="EMBL/GenBank/DDBJ databases">
        <title>Massive genome expansion in bonnet fungi (Mycena s.s.) driven by repeated elements and novel gene families across ecological guilds.</title>
        <authorList>
            <consortium name="Lawrence Berkeley National Laboratory"/>
            <person name="Harder C.B."/>
            <person name="Miyauchi S."/>
            <person name="Viragh M."/>
            <person name="Kuo A."/>
            <person name="Thoen E."/>
            <person name="Andreopoulos B."/>
            <person name="Lu D."/>
            <person name="Skrede I."/>
            <person name="Drula E."/>
            <person name="Henrissat B."/>
            <person name="Morin E."/>
            <person name="Kohler A."/>
            <person name="Barry K."/>
            <person name="LaButti K."/>
            <person name="Morin E."/>
            <person name="Salamov A."/>
            <person name="Lipzen A."/>
            <person name="Mereny Z."/>
            <person name="Hegedus B."/>
            <person name="Baldrian P."/>
            <person name="Stursova M."/>
            <person name="Weitz H."/>
            <person name="Taylor A."/>
            <person name="Grigoriev I.V."/>
            <person name="Nagy L.G."/>
            <person name="Martin F."/>
            <person name="Kauserud H."/>
        </authorList>
    </citation>
    <scope>NUCLEOTIDE SEQUENCE</scope>
    <source>
        <strain evidence="2">CBHHK188m</strain>
    </source>
</reference>
<protein>
    <submittedName>
        <fullName evidence="2">Uncharacterized protein</fullName>
    </submittedName>
</protein>
<organism evidence="2 3">
    <name type="scientific">Mycena maculata</name>
    <dbReference type="NCBI Taxonomy" id="230809"/>
    <lineage>
        <taxon>Eukaryota</taxon>
        <taxon>Fungi</taxon>
        <taxon>Dikarya</taxon>
        <taxon>Basidiomycota</taxon>
        <taxon>Agaricomycotina</taxon>
        <taxon>Agaricomycetes</taxon>
        <taxon>Agaricomycetidae</taxon>
        <taxon>Agaricales</taxon>
        <taxon>Marasmiineae</taxon>
        <taxon>Mycenaceae</taxon>
        <taxon>Mycena</taxon>
    </lineage>
</organism>
<gene>
    <name evidence="2" type="ORF">DFH07DRAFT_28242</name>
</gene>
<evidence type="ECO:0000256" key="1">
    <source>
        <dbReference type="SAM" id="MobiDB-lite"/>
    </source>
</evidence>
<sequence>MDHPYSRAASYAYSDEPPRKVPGAAPKHPYPRPLPTPAPPPYQPQNSNPLMESASKAPLPSTAADAAPARPHEHARLEPLRRRSHRKPVPYHTLDAETAAELKSGWVDDEADDDPRWPVVDAKEVRANDDSETHTSNETMVPPPMSTPQLKFKSTVVRFEGTDNAPGVPRPEPVPYEQRPSERALAARKHAAWRKKIIDIMCV</sequence>
<evidence type="ECO:0000313" key="2">
    <source>
        <dbReference type="EMBL" id="KAJ7744291.1"/>
    </source>
</evidence>
<feature type="compositionally biased region" description="Basic and acidic residues" evidence="1">
    <location>
        <begin position="70"/>
        <end position="81"/>
    </location>
</feature>
<dbReference type="AlphaFoldDB" id="A0AAD7IKJ7"/>
<dbReference type="Proteomes" id="UP001215280">
    <property type="component" value="Unassembled WGS sequence"/>
</dbReference>
<dbReference type="EMBL" id="JARJLG010000108">
    <property type="protein sequence ID" value="KAJ7744291.1"/>
    <property type="molecule type" value="Genomic_DNA"/>
</dbReference>
<name>A0AAD7IKJ7_9AGAR</name>
<proteinExistence type="predicted"/>
<comment type="caution">
    <text evidence="2">The sequence shown here is derived from an EMBL/GenBank/DDBJ whole genome shotgun (WGS) entry which is preliminary data.</text>
</comment>
<evidence type="ECO:0000313" key="3">
    <source>
        <dbReference type="Proteomes" id="UP001215280"/>
    </source>
</evidence>
<feature type="compositionally biased region" description="Pro residues" evidence="1">
    <location>
        <begin position="31"/>
        <end position="43"/>
    </location>
</feature>
<keyword evidence="3" id="KW-1185">Reference proteome</keyword>